<reference evidence="3" key="1">
    <citation type="submission" date="2022-10" db="EMBL/GenBank/DDBJ databases">
        <title>Whole-Genome Sequencing of Brachybacterium huguangmaarense BRM-3, Isolated from Betula schmidtii.</title>
        <authorList>
            <person name="Haam D."/>
        </authorList>
    </citation>
    <scope>NUCLEOTIDE SEQUENCE</scope>
    <source>
        <strain evidence="3">BRM-3</strain>
    </source>
</reference>
<feature type="chain" id="PRO_5046015196" description="PepSY domain-containing protein" evidence="2">
    <location>
        <begin position="35"/>
        <end position="140"/>
    </location>
</feature>
<evidence type="ECO:0000256" key="2">
    <source>
        <dbReference type="SAM" id="SignalP"/>
    </source>
</evidence>
<feature type="region of interest" description="Disordered" evidence="1">
    <location>
        <begin position="32"/>
        <end position="85"/>
    </location>
</feature>
<accession>A0ABY6G0Y1</accession>
<keyword evidence="4" id="KW-1185">Reference proteome</keyword>
<dbReference type="RefSeq" id="WP_263594065.1">
    <property type="nucleotide sequence ID" value="NZ_CP107020.1"/>
</dbReference>
<feature type="signal peptide" evidence="2">
    <location>
        <begin position="1"/>
        <end position="34"/>
    </location>
</feature>
<evidence type="ECO:0000313" key="4">
    <source>
        <dbReference type="Proteomes" id="UP001164305"/>
    </source>
</evidence>
<name>A0ABY6G0Y1_9MICO</name>
<evidence type="ECO:0000313" key="3">
    <source>
        <dbReference type="EMBL" id="UYG16852.1"/>
    </source>
</evidence>
<evidence type="ECO:0000256" key="1">
    <source>
        <dbReference type="SAM" id="MobiDB-lite"/>
    </source>
</evidence>
<dbReference type="Proteomes" id="UP001164305">
    <property type="component" value="Chromosome"/>
</dbReference>
<sequence length="140" mass="14007">MIPTLRRTLVRHAVLPPAIGLLALGGLASCTSGADDAEVPSAGPAATVPAPSDGGGSSGPAPSDGGSGTVPSSLQALTEQPGQDTDLRTAAFPVTPEQAIATATDTAGDGTVHAVELDYNRTETWQWEVSVLVDGTDQTC</sequence>
<organism evidence="3 4">
    <name type="scientific">Brachybacterium huguangmaarense</name>
    <dbReference type="NCBI Taxonomy" id="1652028"/>
    <lineage>
        <taxon>Bacteria</taxon>
        <taxon>Bacillati</taxon>
        <taxon>Actinomycetota</taxon>
        <taxon>Actinomycetes</taxon>
        <taxon>Micrococcales</taxon>
        <taxon>Dermabacteraceae</taxon>
        <taxon>Brachybacterium</taxon>
    </lineage>
</organism>
<gene>
    <name evidence="3" type="ORF">BRM3_14825</name>
</gene>
<dbReference type="Gene3D" id="3.10.450.40">
    <property type="match status" value="1"/>
</dbReference>
<proteinExistence type="predicted"/>
<dbReference type="PROSITE" id="PS51257">
    <property type="entry name" value="PROKAR_LIPOPROTEIN"/>
    <property type="match status" value="1"/>
</dbReference>
<feature type="compositionally biased region" description="Polar residues" evidence="1">
    <location>
        <begin position="69"/>
        <end position="83"/>
    </location>
</feature>
<keyword evidence="2" id="KW-0732">Signal</keyword>
<protein>
    <recommendedName>
        <fullName evidence="5">PepSY domain-containing protein</fullName>
    </recommendedName>
</protein>
<dbReference type="EMBL" id="CP107020">
    <property type="protein sequence ID" value="UYG16852.1"/>
    <property type="molecule type" value="Genomic_DNA"/>
</dbReference>
<evidence type="ECO:0008006" key="5">
    <source>
        <dbReference type="Google" id="ProtNLM"/>
    </source>
</evidence>